<protein>
    <submittedName>
        <fullName evidence="2">Uncharacterized protein</fullName>
    </submittedName>
</protein>
<dbReference type="EMBL" id="JAFBMS010000010">
    <property type="protein sequence ID" value="KAG9349127.1"/>
    <property type="molecule type" value="Genomic_DNA"/>
</dbReference>
<accession>A0A8T2PJN5</accession>
<organism evidence="2 3">
    <name type="scientific">Albula glossodonta</name>
    <name type="common">roundjaw bonefish</name>
    <dbReference type="NCBI Taxonomy" id="121402"/>
    <lineage>
        <taxon>Eukaryota</taxon>
        <taxon>Metazoa</taxon>
        <taxon>Chordata</taxon>
        <taxon>Craniata</taxon>
        <taxon>Vertebrata</taxon>
        <taxon>Euteleostomi</taxon>
        <taxon>Actinopterygii</taxon>
        <taxon>Neopterygii</taxon>
        <taxon>Teleostei</taxon>
        <taxon>Albuliformes</taxon>
        <taxon>Albulidae</taxon>
        <taxon>Albula</taxon>
    </lineage>
</organism>
<feature type="region of interest" description="Disordered" evidence="1">
    <location>
        <begin position="97"/>
        <end position="119"/>
    </location>
</feature>
<reference evidence="2" key="1">
    <citation type="thesis" date="2021" institute="BYU ScholarsArchive" country="Provo, UT, USA">
        <title>Applications of and Algorithms for Genome Assembly and Genomic Analyses with an Emphasis on Marine Teleosts.</title>
        <authorList>
            <person name="Pickett B.D."/>
        </authorList>
    </citation>
    <scope>NUCLEOTIDE SEQUENCE</scope>
    <source>
        <strain evidence="2">HI-2016</strain>
    </source>
</reference>
<feature type="compositionally biased region" description="Pro residues" evidence="1">
    <location>
        <begin position="107"/>
        <end position="119"/>
    </location>
</feature>
<keyword evidence="3" id="KW-1185">Reference proteome</keyword>
<evidence type="ECO:0000313" key="2">
    <source>
        <dbReference type="EMBL" id="KAG9349127.1"/>
    </source>
</evidence>
<dbReference type="AlphaFoldDB" id="A0A8T2PJN5"/>
<name>A0A8T2PJN5_9TELE</name>
<evidence type="ECO:0000256" key="1">
    <source>
        <dbReference type="SAM" id="MobiDB-lite"/>
    </source>
</evidence>
<sequence>MELGGALGVAWRVFLTVYNRQGRVEEAGPFCGVSTEHIQPPNPFHRHGPGIENAMRGLKEGAKVEFEVHPSSCLKNRGQETDLDELQVCRSSKLHSAHKACQSDGGPAPPLRPTPLREPPAPFVSLIHVGHPIR</sequence>
<evidence type="ECO:0000313" key="3">
    <source>
        <dbReference type="Proteomes" id="UP000824540"/>
    </source>
</evidence>
<gene>
    <name evidence="2" type="ORF">JZ751_029447</name>
</gene>
<proteinExistence type="predicted"/>
<comment type="caution">
    <text evidence="2">The sequence shown here is derived from an EMBL/GenBank/DDBJ whole genome shotgun (WGS) entry which is preliminary data.</text>
</comment>
<dbReference type="Proteomes" id="UP000824540">
    <property type="component" value="Unassembled WGS sequence"/>
</dbReference>